<dbReference type="InterPro" id="IPR036188">
    <property type="entry name" value="FAD/NAD-bd_sf"/>
</dbReference>
<dbReference type="eggNOG" id="KOG2614">
    <property type="taxonomic scope" value="Eukaryota"/>
</dbReference>
<feature type="domain" description="FAD-binding" evidence="6">
    <location>
        <begin position="36"/>
        <end position="388"/>
    </location>
</feature>
<dbReference type="Gene3D" id="3.50.50.60">
    <property type="entry name" value="FAD/NAD(P)-binding domain"/>
    <property type="match status" value="1"/>
</dbReference>
<dbReference type="GO" id="GO:0071949">
    <property type="term" value="F:FAD binding"/>
    <property type="evidence" value="ECO:0007669"/>
    <property type="project" value="InterPro"/>
</dbReference>
<name>A0A0W0GED3_MONRR</name>
<comment type="similarity">
    <text evidence="1">Belongs to the paxM FAD-dependent monooxygenase family.</text>
</comment>
<evidence type="ECO:0000313" key="7">
    <source>
        <dbReference type="EMBL" id="KTB46922.1"/>
    </source>
</evidence>
<evidence type="ECO:0000256" key="3">
    <source>
        <dbReference type="ARBA" id="ARBA00022827"/>
    </source>
</evidence>
<comment type="caution">
    <text evidence="7">The sequence shown here is derived from an EMBL/GenBank/DDBJ whole genome shotgun (WGS) entry which is preliminary data.</text>
</comment>
<keyword evidence="2" id="KW-0285">Flavoprotein</keyword>
<evidence type="ECO:0000313" key="8">
    <source>
        <dbReference type="Proteomes" id="UP000054988"/>
    </source>
</evidence>
<dbReference type="PANTHER" id="PTHR13789:SF147">
    <property type="entry name" value="PUTATIVE (AFU_ORTHOLOGUE AFUA_2G01950)-RELATED"/>
    <property type="match status" value="1"/>
</dbReference>
<dbReference type="SUPFAM" id="SSF51905">
    <property type="entry name" value="FAD/NAD(P)-binding domain"/>
    <property type="match status" value="1"/>
</dbReference>
<keyword evidence="4" id="KW-0560">Oxidoreductase</keyword>
<evidence type="ECO:0000256" key="4">
    <source>
        <dbReference type="ARBA" id="ARBA00023002"/>
    </source>
</evidence>
<accession>A0A0W0GED3</accession>
<keyword evidence="3" id="KW-0274">FAD</keyword>
<dbReference type="EMBL" id="LATX01000210">
    <property type="protein sequence ID" value="KTB46922.1"/>
    <property type="molecule type" value="Genomic_DNA"/>
</dbReference>
<evidence type="ECO:0000259" key="6">
    <source>
        <dbReference type="Pfam" id="PF01494"/>
    </source>
</evidence>
<keyword evidence="5" id="KW-0503">Monooxygenase</keyword>
<dbReference type="PRINTS" id="PR00420">
    <property type="entry name" value="RNGMNOXGNASE"/>
</dbReference>
<dbReference type="AlphaFoldDB" id="A0A0W0GED3"/>
<dbReference type="Proteomes" id="UP000054988">
    <property type="component" value="Unassembled WGS sequence"/>
</dbReference>
<gene>
    <name evidence="7" type="ORF">WG66_499</name>
</gene>
<dbReference type="GO" id="GO:0004497">
    <property type="term" value="F:monooxygenase activity"/>
    <property type="evidence" value="ECO:0007669"/>
    <property type="project" value="UniProtKB-KW"/>
</dbReference>
<proteinExistence type="inferred from homology"/>
<protein>
    <recommendedName>
        <fullName evidence="6">FAD-binding domain-containing protein</fullName>
    </recommendedName>
</protein>
<dbReference type="Pfam" id="PF01494">
    <property type="entry name" value="FAD_binding_3"/>
    <property type="match status" value="1"/>
</dbReference>
<evidence type="ECO:0000256" key="2">
    <source>
        <dbReference type="ARBA" id="ARBA00022630"/>
    </source>
</evidence>
<dbReference type="InterPro" id="IPR002938">
    <property type="entry name" value="FAD-bd"/>
</dbReference>
<dbReference type="InterPro" id="IPR050493">
    <property type="entry name" value="FAD-dep_Monooxygenase_BioMet"/>
</dbReference>
<organism evidence="7 8">
    <name type="scientific">Moniliophthora roreri</name>
    <name type="common">Frosty pod rot fungus</name>
    <name type="synonym">Monilia roreri</name>
    <dbReference type="NCBI Taxonomy" id="221103"/>
    <lineage>
        <taxon>Eukaryota</taxon>
        <taxon>Fungi</taxon>
        <taxon>Dikarya</taxon>
        <taxon>Basidiomycota</taxon>
        <taxon>Agaricomycotina</taxon>
        <taxon>Agaricomycetes</taxon>
        <taxon>Agaricomycetidae</taxon>
        <taxon>Agaricales</taxon>
        <taxon>Marasmiineae</taxon>
        <taxon>Marasmiaceae</taxon>
        <taxon>Moniliophthora</taxon>
    </lineage>
</organism>
<sequence length="468" mass="51434">MQINEPTTLHDRHSTTEAGLGESVPLYGGRKAKERLKILIVGCGLGGLAAAYCLGQAGHDIVVLESSPVLGEIGAGIQICPNLSRLLIRWGLGHTLQQLTQNDQPKAFTYVRYDTGELVGLAMLGDKMVRDHGAPWQVIHRQELQKMLLTVAKPFMNLKLGVKVISVDPDTPSVTLASGATISGDFIIGADGIHSIVRQSVIGESAIPLSVPLGDVAFRALIPTSTMMDDPELRDLVENPRLTCWMGPSRHVMGYRVRNGKEYNMVLIAPDDGSTYSWTAEGRIEEVREKFSGWEPRFLKLIDRMPRVLKSKLIIPAPLTTWLHSAAKVTLLGDACHPILPYRAQGAAMAIEDAAVLGNLFSRLSDKSQMPKFLKVYEDIRLARVSSMQKGALDNRTLYHMPDGPEQDARDASMRLAMQKSINESLSESTSINPWADKSKLASSFSYDVDAVTDDWCDSHGFEMTSRL</sequence>
<reference evidence="7 8" key="1">
    <citation type="submission" date="2015-12" db="EMBL/GenBank/DDBJ databases">
        <title>Draft genome sequence of Moniliophthora roreri, the causal agent of frosty pod rot of cacao.</title>
        <authorList>
            <person name="Aime M.C."/>
            <person name="Diaz-Valderrama J.R."/>
            <person name="Kijpornyongpan T."/>
            <person name="Phillips-Mora W."/>
        </authorList>
    </citation>
    <scope>NUCLEOTIDE SEQUENCE [LARGE SCALE GENOMIC DNA]</scope>
    <source>
        <strain evidence="7 8">MCA 2952</strain>
    </source>
</reference>
<dbReference type="PANTHER" id="PTHR13789">
    <property type="entry name" value="MONOOXYGENASE"/>
    <property type="match status" value="1"/>
</dbReference>
<dbReference type="SUPFAM" id="SSF54373">
    <property type="entry name" value="FAD-linked reductases, C-terminal domain"/>
    <property type="match status" value="1"/>
</dbReference>
<evidence type="ECO:0000256" key="1">
    <source>
        <dbReference type="ARBA" id="ARBA00007992"/>
    </source>
</evidence>
<evidence type="ECO:0000256" key="5">
    <source>
        <dbReference type="ARBA" id="ARBA00023033"/>
    </source>
</evidence>